<evidence type="ECO:0000256" key="1">
    <source>
        <dbReference type="SAM" id="Coils"/>
    </source>
</evidence>
<evidence type="ECO:0000256" key="2">
    <source>
        <dbReference type="SAM" id="MobiDB-lite"/>
    </source>
</evidence>
<organism evidence="3 4">
    <name type="scientific">Pyrocoelia pectoralis</name>
    <dbReference type="NCBI Taxonomy" id="417401"/>
    <lineage>
        <taxon>Eukaryota</taxon>
        <taxon>Metazoa</taxon>
        <taxon>Ecdysozoa</taxon>
        <taxon>Arthropoda</taxon>
        <taxon>Hexapoda</taxon>
        <taxon>Insecta</taxon>
        <taxon>Pterygota</taxon>
        <taxon>Neoptera</taxon>
        <taxon>Endopterygota</taxon>
        <taxon>Coleoptera</taxon>
        <taxon>Polyphaga</taxon>
        <taxon>Elateriformia</taxon>
        <taxon>Elateroidea</taxon>
        <taxon>Lampyridae</taxon>
        <taxon>Lampyrinae</taxon>
        <taxon>Pyrocoelia</taxon>
    </lineage>
</organism>
<comment type="caution">
    <text evidence="3">The sequence shown here is derived from an EMBL/GenBank/DDBJ whole genome shotgun (WGS) entry which is preliminary data.</text>
</comment>
<dbReference type="AlphaFoldDB" id="A0AAN7VII6"/>
<evidence type="ECO:0000313" key="3">
    <source>
        <dbReference type="EMBL" id="KAK5648705.1"/>
    </source>
</evidence>
<feature type="coiled-coil region" evidence="1">
    <location>
        <begin position="218"/>
        <end position="249"/>
    </location>
</feature>
<protein>
    <submittedName>
        <fullName evidence="3">Uncharacterized protein</fullName>
    </submittedName>
</protein>
<keyword evidence="1" id="KW-0175">Coiled coil</keyword>
<evidence type="ECO:0000313" key="4">
    <source>
        <dbReference type="Proteomes" id="UP001329430"/>
    </source>
</evidence>
<keyword evidence="4" id="KW-1185">Reference proteome</keyword>
<dbReference type="EMBL" id="JAVRBK010000002">
    <property type="protein sequence ID" value="KAK5648705.1"/>
    <property type="molecule type" value="Genomic_DNA"/>
</dbReference>
<reference evidence="3 4" key="1">
    <citation type="journal article" date="2024" name="Insects">
        <title>An Improved Chromosome-Level Genome Assembly of the Firefly Pyrocoelia pectoralis.</title>
        <authorList>
            <person name="Fu X."/>
            <person name="Meyer-Rochow V.B."/>
            <person name="Ballantyne L."/>
            <person name="Zhu X."/>
        </authorList>
    </citation>
    <scope>NUCLEOTIDE SEQUENCE [LARGE SCALE GENOMIC DNA]</scope>
    <source>
        <strain evidence="3">XCY_ONT2</strain>
    </source>
</reference>
<feature type="region of interest" description="Disordered" evidence="2">
    <location>
        <begin position="1"/>
        <end position="38"/>
    </location>
</feature>
<accession>A0AAN7VII6</accession>
<dbReference type="Proteomes" id="UP001329430">
    <property type="component" value="Chromosome 2"/>
</dbReference>
<gene>
    <name evidence="3" type="ORF">RI129_003597</name>
</gene>
<feature type="compositionally biased region" description="Basic and acidic residues" evidence="2">
    <location>
        <begin position="1"/>
        <end position="15"/>
    </location>
</feature>
<name>A0AAN7VII6_9COLE</name>
<sequence>MAEKKLKKYNGKEEGCNIDQDEQSETLSRKLSRSPSFPYTLPDDIDVVWNWYSPTSKPSKPQYFKPKVKVQQSPKLLVKRHPSHEQVTAFNKLVEELKTLTNPNTVQENTDTSHDDDNKDYLNAFDDSLDADLISISQMVEQSVSQNTHTDKQTIASKHPKPTETVIANDSFDCILASIKDEDLNLENGKNTTKLITTIKDNSPVKCSAEEIEQKRLQALARREAKKMQDNIERNRQEALKRLALTKKRKILQ</sequence>
<proteinExistence type="predicted"/>